<dbReference type="OrthoDB" id="26282at2759"/>
<keyword evidence="3" id="KW-0539">Nucleus</keyword>
<dbReference type="AlphaFoldDB" id="A0A2T9YTU5"/>
<evidence type="ECO:0000313" key="7">
    <source>
        <dbReference type="Proteomes" id="UP000245383"/>
    </source>
</evidence>
<evidence type="ECO:0000313" key="6">
    <source>
        <dbReference type="EMBL" id="PVU95772.1"/>
    </source>
</evidence>
<comment type="subcellular location">
    <subcellularLocation>
        <location evidence="1">Nucleus</location>
    </subcellularLocation>
</comment>
<dbReference type="GO" id="GO:0031124">
    <property type="term" value="P:mRNA 3'-end processing"/>
    <property type="evidence" value="ECO:0007669"/>
    <property type="project" value="InterPro"/>
</dbReference>
<comment type="caution">
    <text evidence="6">The sequence shown here is derived from an EMBL/GenBank/DDBJ whole genome shotgun (WGS) entry which is preliminary data.</text>
</comment>
<dbReference type="InterPro" id="IPR008847">
    <property type="entry name" value="Suf"/>
</dbReference>
<organism evidence="6 7">
    <name type="scientific">Smittium simulii</name>
    <dbReference type="NCBI Taxonomy" id="133385"/>
    <lineage>
        <taxon>Eukaryota</taxon>
        <taxon>Fungi</taxon>
        <taxon>Fungi incertae sedis</taxon>
        <taxon>Zoopagomycota</taxon>
        <taxon>Kickxellomycotina</taxon>
        <taxon>Harpellomycetes</taxon>
        <taxon>Harpellales</taxon>
        <taxon>Legeriomycetaceae</taxon>
        <taxon>Smittium</taxon>
    </lineage>
</organism>
<dbReference type="Pfam" id="PF05843">
    <property type="entry name" value="Suf"/>
    <property type="match status" value="1"/>
</dbReference>
<name>A0A2T9YTU5_9FUNG</name>
<dbReference type="EMBL" id="MBFR01000047">
    <property type="protein sequence ID" value="PVU95772.1"/>
    <property type="molecule type" value="Genomic_DNA"/>
</dbReference>
<dbReference type="PANTHER" id="PTHR19980:SF0">
    <property type="entry name" value="CLEAVAGE STIMULATION FACTOR SUBUNIT 3"/>
    <property type="match status" value="1"/>
</dbReference>
<dbReference type="Proteomes" id="UP000245383">
    <property type="component" value="Unassembled WGS sequence"/>
</dbReference>
<dbReference type="GO" id="GO:0005634">
    <property type="term" value="C:nucleus"/>
    <property type="evidence" value="ECO:0007669"/>
    <property type="project" value="UniProtKB-SubCell"/>
</dbReference>
<evidence type="ECO:0000256" key="1">
    <source>
        <dbReference type="ARBA" id="ARBA00004123"/>
    </source>
</evidence>
<reference evidence="6 7" key="1">
    <citation type="journal article" date="2018" name="MBio">
        <title>Comparative Genomics Reveals the Core Gene Toolbox for the Fungus-Insect Symbiosis.</title>
        <authorList>
            <person name="Wang Y."/>
            <person name="Stata M."/>
            <person name="Wang W."/>
            <person name="Stajich J.E."/>
            <person name="White M.M."/>
            <person name="Moncalvo J.M."/>
        </authorList>
    </citation>
    <scope>NUCLEOTIDE SEQUENCE [LARGE SCALE GENOMIC DNA]</scope>
    <source>
        <strain evidence="6 7">SWE-8-4</strain>
    </source>
</reference>
<dbReference type="PANTHER" id="PTHR19980">
    <property type="entry name" value="RNA CLEAVAGE STIMULATION FACTOR"/>
    <property type="match status" value="1"/>
</dbReference>
<evidence type="ECO:0000256" key="2">
    <source>
        <dbReference type="ARBA" id="ARBA00022737"/>
    </source>
</evidence>
<proteinExistence type="predicted"/>
<feature type="domain" description="Suppressor of forked" evidence="4">
    <location>
        <begin position="51"/>
        <end position="686"/>
    </location>
</feature>
<dbReference type="SMART" id="SM00386">
    <property type="entry name" value="HAT"/>
    <property type="match status" value="9"/>
</dbReference>
<accession>A0A2T9YTU5</accession>
<dbReference type="Gene3D" id="1.25.40.1040">
    <property type="match status" value="2"/>
</dbReference>
<evidence type="ECO:0000313" key="5">
    <source>
        <dbReference type="EMBL" id="PVU93718.1"/>
    </source>
</evidence>
<dbReference type="InterPro" id="IPR011990">
    <property type="entry name" value="TPR-like_helical_dom_sf"/>
</dbReference>
<dbReference type="InterPro" id="IPR045243">
    <property type="entry name" value="Rna14-like"/>
</dbReference>
<keyword evidence="7" id="KW-1185">Reference proteome</keyword>
<dbReference type="SUPFAM" id="SSF48452">
    <property type="entry name" value="TPR-like"/>
    <property type="match status" value="2"/>
</dbReference>
<keyword evidence="2" id="KW-0677">Repeat</keyword>
<dbReference type="STRING" id="133385.A0A2T9YTU5"/>
<protein>
    <recommendedName>
        <fullName evidence="4">Suppressor of forked domain-containing protein</fullName>
    </recommendedName>
</protein>
<evidence type="ECO:0000259" key="4">
    <source>
        <dbReference type="Pfam" id="PF05843"/>
    </source>
</evidence>
<dbReference type="GO" id="GO:0003729">
    <property type="term" value="F:mRNA binding"/>
    <property type="evidence" value="ECO:0007669"/>
    <property type="project" value="TreeGrafter"/>
</dbReference>
<sequence>MEASNSQVDVSNIPSSDTKTTIEEKKYISNITSAKNEEVELKLKTWQANKKVMDFEKQIKVNAYDPEAWVGLLHEALSTKSEELIRSGFIRFLEKFPTSAKYYKMYAEYEYQHQKYTELEEIFTKCLVALKSVELWVYYLNYIKEKIKDFKPDSKLTAEQIQTVDQSYTFALRNVGIDSESYLIWKGYIDFLSETEYFNPWEISKKNDKIRSIYQKAISIPINQIELIWKDYDSFENTSNKQMAKKQLSDWSATYMTARSVYRASIKYIEAINNYMPKDGLCSHPTWNHCEMNYLLAWKKYIEWQKANPQKIESTPELEKNIIFLYEKAVLALRFYPEIWVEAAQYLWSISKQKESRDLLNEASKIMPKSLSINFQLAEFEELSNNNSSCTNIFNSLLKLTQQDIEEKRKIFNDSITSLKNTLKLLSELYSGKDGKKTSEKAQIDDTDTERNEGDIELEDLVYDLCLNLGIDESELGLDFRFENIQQIGAEEAASQEFLHKKRKIEQLINRVEDLLKVKLNYEKRIHTQVWISYLRHSMRANGIDGARSVFKTVRTQAIENITYHIFVASAMMEYHVTKNPSIAGRLFEFGLKYFGSEPDYVLEYMEYLININDSNNSRALFERTVLQKNTDCSMLWNVYLNYEYQYGDLRTVYNLDSRLVSQDKSESSVNRFINRYGFLDLNPMRSVCFGNLDSFHEKDKNTNGAEGQSNVEPMASISQNNTDTTSFYNLSSLDNEVQIPSEELKSIAVGSIKNGKYLNRSLLLSSANVPNCVKPNFSLWDNYKPDITNVKFSDNYTGNKMGVGNNYTVLNNDQDNSALSQFDRNNLQNDGQGSINQQNLRLENSLNSYESMLLSNGDILGFLYSKVSSFPNLMLPSLQISALVDSVVNSPSIQPSISSSSLFNIAANNYISNQASISTSNIKDDGNNAIENNLRGGNQGFLENQINSEPTLQPEGYAEKYSEVGNFNQGYHNPPISNQPYYPKRPAFQGNLGVKNKTLHFGNRHIQYQSTNYTGFNPNNLKGKNGYFNHQKTPDQLARETQFQKQKKKPRFNN</sequence>
<evidence type="ECO:0000256" key="3">
    <source>
        <dbReference type="ARBA" id="ARBA00023242"/>
    </source>
</evidence>
<dbReference type="EMBL" id="MBFR01000118">
    <property type="protein sequence ID" value="PVU93718.1"/>
    <property type="molecule type" value="Genomic_DNA"/>
</dbReference>
<gene>
    <name evidence="6" type="ORF">BB561_001616</name>
    <name evidence="5" type="ORF">BB561_003080</name>
</gene>
<dbReference type="InterPro" id="IPR003107">
    <property type="entry name" value="HAT"/>
</dbReference>